<protein>
    <submittedName>
        <fullName evidence="2">11599_t:CDS:1</fullName>
    </submittedName>
</protein>
<name>A0A9N9JZH0_9GLOM</name>
<feature type="non-terminal residue" evidence="2">
    <location>
        <position position="1"/>
    </location>
</feature>
<keyword evidence="3" id="KW-1185">Reference proteome</keyword>
<accession>A0A9N9JZH0</accession>
<proteinExistence type="predicted"/>
<dbReference type="Proteomes" id="UP000789396">
    <property type="component" value="Unassembled WGS sequence"/>
</dbReference>
<evidence type="ECO:0000256" key="1">
    <source>
        <dbReference type="SAM" id="MobiDB-lite"/>
    </source>
</evidence>
<feature type="non-terminal residue" evidence="2">
    <location>
        <position position="47"/>
    </location>
</feature>
<evidence type="ECO:0000313" key="3">
    <source>
        <dbReference type="Proteomes" id="UP000789396"/>
    </source>
</evidence>
<reference evidence="2" key="1">
    <citation type="submission" date="2021-06" db="EMBL/GenBank/DDBJ databases">
        <authorList>
            <person name="Kallberg Y."/>
            <person name="Tangrot J."/>
            <person name="Rosling A."/>
        </authorList>
    </citation>
    <scope>NUCLEOTIDE SEQUENCE</scope>
    <source>
        <strain evidence="2">IN212</strain>
    </source>
</reference>
<gene>
    <name evidence="2" type="ORF">RFULGI_LOCUS18111</name>
</gene>
<organism evidence="2 3">
    <name type="scientific">Racocetra fulgida</name>
    <dbReference type="NCBI Taxonomy" id="60492"/>
    <lineage>
        <taxon>Eukaryota</taxon>
        <taxon>Fungi</taxon>
        <taxon>Fungi incertae sedis</taxon>
        <taxon>Mucoromycota</taxon>
        <taxon>Glomeromycotina</taxon>
        <taxon>Glomeromycetes</taxon>
        <taxon>Diversisporales</taxon>
        <taxon>Gigasporaceae</taxon>
        <taxon>Racocetra</taxon>
    </lineage>
</organism>
<comment type="caution">
    <text evidence="2">The sequence shown here is derived from an EMBL/GenBank/DDBJ whole genome shotgun (WGS) entry which is preliminary data.</text>
</comment>
<feature type="region of interest" description="Disordered" evidence="1">
    <location>
        <begin position="1"/>
        <end position="47"/>
    </location>
</feature>
<sequence length="47" mass="5664">KKIKLDYQKQNKGKYTYKKRSFNEKMKDAPKKKRLNQVSNTEEISLS</sequence>
<dbReference type="AlphaFoldDB" id="A0A9N9JZH0"/>
<feature type="compositionally biased region" description="Basic residues" evidence="1">
    <location>
        <begin position="11"/>
        <end position="20"/>
    </location>
</feature>
<dbReference type="EMBL" id="CAJVPZ010076667">
    <property type="protein sequence ID" value="CAG8804822.1"/>
    <property type="molecule type" value="Genomic_DNA"/>
</dbReference>
<feature type="compositionally biased region" description="Polar residues" evidence="1">
    <location>
        <begin position="36"/>
        <end position="47"/>
    </location>
</feature>
<evidence type="ECO:0000313" key="2">
    <source>
        <dbReference type="EMBL" id="CAG8804822.1"/>
    </source>
</evidence>